<protein>
    <submittedName>
        <fullName evidence="3">DNA-binding protein</fullName>
    </submittedName>
</protein>
<dbReference type="AlphaFoldDB" id="A0A0D0MVF2"/>
<dbReference type="EMBL" id="JXQQ01000011">
    <property type="protein sequence ID" value="KIQ34864.1"/>
    <property type="molecule type" value="Genomic_DNA"/>
</dbReference>
<dbReference type="PANTHER" id="PTHR46797:SF1">
    <property type="entry name" value="METHYLPHOSPHONATE SYNTHASE"/>
    <property type="match status" value="1"/>
</dbReference>
<sequence>MPIASPKHALDPALLALGTAIKALRKAHGLSQEELAHRSHIDRSYMSSIERGMQNPGVMTVVQIAAGIGVSVTELAAKARL</sequence>
<proteinExistence type="predicted"/>
<evidence type="ECO:0000313" key="3">
    <source>
        <dbReference type="EMBL" id="KIQ34864.1"/>
    </source>
</evidence>
<dbReference type="PANTHER" id="PTHR46797">
    <property type="entry name" value="HTH-TYPE TRANSCRIPTIONAL REGULATOR"/>
    <property type="match status" value="1"/>
</dbReference>
<organism evidence="3 4">
    <name type="scientific">Variovorax paradoxus</name>
    <dbReference type="NCBI Taxonomy" id="34073"/>
    <lineage>
        <taxon>Bacteria</taxon>
        <taxon>Pseudomonadati</taxon>
        <taxon>Pseudomonadota</taxon>
        <taxon>Betaproteobacteria</taxon>
        <taxon>Burkholderiales</taxon>
        <taxon>Comamonadaceae</taxon>
        <taxon>Variovorax</taxon>
    </lineage>
</organism>
<evidence type="ECO:0000313" key="4">
    <source>
        <dbReference type="Proteomes" id="UP000032067"/>
    </source>
</evidence>
<reference evidence="3 4" key="1">
    <citation type="submission" date="2014-12" db="EMBL/GenBank/DDBJ databases">
        <title>16Stimator: statistical estimation of ribosomal gene copy numbers from draft genome assemblies.</title>
        <authorList>
            <person name="Perisin M.A."/>
            <person name="Vetter M."/>
            <person name="Gilbert J.A."/>
            <person name="Bergelson J."/>
        </authorList>
    </citation>
    <scope>NUCLEOTIDE SEQUENCE [LARGE SCALE GENOMIC DNA]</scope>
    <source>
        <strain evidence="3 4">MEDvA23</strain>
    </source>
</reference>
<dbReference type="InterPro" id="IPR010982">
    <property type="entry name" value="Lambda_DNA-bd_dom_sf"/>
</dbReference>
<comment type="caution">
    <text evidence="3">The sequence shown here is derived from an EMBL/GenBank/DDBJ whole genome shotgun (WGS) entry which is preliminary data.</text>
</comment>
<dbReference type="GO" id="GO:0003677">
    <property type="term" value="F:DNA binding"/>
    <property type="evidence" value="ECO:0007669"/>
    <property type="project" value="UniProtKB-KW"/>
</dbReference>
<dbReference type="Pfam" id="PF01381">
    <property type="entry name" value="HTH_3"/>
    <property type="match status" value="1"/>
</dbReference>
<dbReference type="GO" id="GO:0003700">
    <property type="term" value="F:DNA-binding transcription factor activity"/>
    <property type="evidence" value="ECO:0007669"/>
    <property type="project" value="TreeGrafter"/>
</dbReference>
<accession>A0A0D0MVF2</accession>
<dbReference type="CDD" id="cd00093">
    <property type="entry name" value="HTH_XRE"/>
    <property type="match status" value="1"/>
</dbReference>
<dbReference type="SMART" id="SM00530">
    <property type="entry name" value="HTH_XRE"/>
    <property type="match status" value="1"/>
</dbReference>
<evidence type="ECO:0000259" key="2">
    <source>
        <dbReference type="PROSITE" id="PS50943"/>
    </source>
</evidence>
<dbReference type="OrthoDB" id="1097442at2"/>
<gene>
    <name evidence="3" type="ORF">RT97_06330</name>
</gene>
<dbReference type="InterPro" id="IPR050807">
    <property type="entry name" value="TransReg_Diox_bact_type"/>
</dbReference>
<feature type="domain" description="HTH cro/C1-type" evidence="2">
    <location>
        <begin position="21"/>
        <end position="75"/>
    </location>
</feature>
<dbReference type="Gene3D" id="1.10.260.40">
    <property type="entry name" value="lambda repressor-like DNA-binding domains"/>
    <property type="match status" value="1"/>
</dbReference>
<dbReference type="Proteomes" id="UP000032067">
    <property type="component" value="Unassembled WGS sequence"/>
</dbReference>
<evidence type="ECO:0000256" key="1">
    <source>
        <dbReference type="ARBA" id="ARBA00023125"/>
    </source>
</evidence>
<name>A0A0D0MVF2_VARPD</name>
<keyword evidence="1 3" id="KW-0238">DNA-binding</keyword>
<dbReference type="SUPFAM" id="SSF47413">
    <property type="entry name" value="lambda repressor-like DNA-binding domains"/>
    <property type="match status" value="1"/>
</dbReference>
<dbReference type="GO" id="GO:0005829">
    <property type="term" value="C:cytosol"/>
    <property type="evidence" value="ECO:0007669"/>
    <property type="project" value="TreeGrafter"/>
</dbReference>
<dbReference type="PROSITE" id="PS50943">
    <property type="entry name" value="HTH_CROC1"/>
    <property type="match status" value="1"/>
</dbReference>
<dbReference type="InterPro" id="IPR001387">
    <property type="entry name" value="Cro/C1-type_HTH"/>
</dbReference>